<feature type="domain" description="Outer membrane channel protein CpnT-like N-terminal" evidence="2">
    <location>
        <begin position="82"/>
        <end position="226"/>
    </location>
</feature>
<dbReference type="Proteomes" id="UP000239352">
    <property type="component" value="Unassembled WGS sequence"/>
</dbReference>
<feature type="region of interest" description="Disordered" evidence="1">
    <location>
        <begin position="1"/>
        <end position="26"/>
    </location>
</feature>
<proteinExistence type="predicted"/>
<evidence type="ECO:0000313" key="3">
    <source>
        <dbReference type="EMBL" id="PRW62200.1"/>
    </source>
</evidence>
<feature type="region of interest" description="Disordered" evidence="1">
    <location>
        <begin position="293"/>
        <end position="355"/>
    </location>
</feature>
<accession>A0A2T0GSX5</accession>
<dbReference type="InterPro" id="IPR038332">
    <property type="entry name" value="PPE_sf"/>
</dbReference>
<name>A0A2T0GSX5_ACTMO</name>
<keyword evidence="4" id="KW-1185">Reference proteome</keyword>
<evidence type="ECO:0000256" key="1">
    <source>
        <dbReference type="SAM" id="MobiDB-lite"/>
    </source>
</evidence>
<dbReference type="STRING" id="1050202.GCA_000384035_00516"/>
<feature type="non-terminal residue" evidence="3">
    <location>
        <position position="355"/>
    </location>
</feature>
<dbReference type="InterPro" id="IPR057746">
    <property type="entry name" value="CpnT-like_N"/>
</dbReference>
<feature type="compositionally biased region" description="Low complexity" evidence="1">
    <location>
        <begin position="302"/>
        <end position="328"/>
    </location>
</feature>
<sequence length="355" mass="37031">MNNPLVEQEQQAQDGPGPLTEGTGEAGWGTGIGIVESVNDVSSLKDGSSWVESGLAYGGLAMEAASLAVDPIGTLMSYGLSWLIEHVQPLQEALDWFAGDPDGVRAYGQTWANVSEEVTAAARQYGQAVETDITRWIGDAGDAYRNHAAKRGEALSGAAELASTISSVVTIMGEVVSFVREFVRDLVADCVSRLITYALEAIGTLGLGTPVVATQATVFVSKTVTRIAEVVQKLVRTISNVSPKLAKMVEVFGEIMSSLGRFGKKVADGIGEIPDRFATSTWKKFDETFGTDVVGGHRSRFGDSAPGSGPDSPSSPDSRADPSSGPDAGSEPDVSPPGDTPGAPNSPSEATPPRT</sequence>
<organism evidence="3 4">
    <name type="scientific">Actinopolyspora mortivallis</name>
    <dbReference type="NCBI Taxonomy" id="33906"/>
    <lineage>
        <taxon>Bacteria</taxon>
        <taxon>Bacillati</taxon>
        <taxon>Actinomycetota</taxon>
        <taxon>Actinomycetes</taxon>
        <taxon>Actinopolysporales</taxon>
        <taxon>Actinopolysporaceae</taxon>
        <taxon>Actinopolyspora</taxon>
    </lineage>
</organism>
<dbReference type="AlphaFoldDB" id="A0A2T0GSX5"/>
<dbReference type="SUPFAM" id="SSF140459">
    <property type="entry name" value="PE/PPE dimer-like"/>
    <property type="match status" value="1"/>
</dbReference>
<reference evidence="3 4" key="1">
    <citation type="submission" date="2018-03" db="EMBL/GenBank/DDBJ databases">
        <title>Actinopolyspora mortivallis from Sahara, screening for active biomolecules.</title>
        <authorList>
            <person name="Selama O."/>
            <person name="Wellington E.M.H."/>
            <person name="Hacene H."/>
        </authorList>
    </citation>
    <scope>NUCLEOTIDE SEQUENCE [LARGE SCALE GENOMIC DNA]</scope>
    <source>
        <strain evidence="3 4">M5A</strain>
    </source>
</reference>
<dbReference type="Pfam" id="PF25547">
    <property type="entry name" value="WXG100_2"/>
    <property type="match status" value="1"/>
</dbReference>
<protein>
    <submittedName>
        <fullName evidence="3">Type IV secretion protein Rhs</fullName>
    </submittedName>
</protein>
<dbReference type="InParanoid" id="A0A2T0GSX5"/>
<dbReference type="EMBL" id="PVSR01000039">
    <property type="protein sequence ID" value="PRW62200.1"/>
    <property type="molecule type" value="Genomic_DNA"/>
</dbReference>
<dbReference type="Gene3D" id="1.20.1260.20">
    <property type="entry name" value="PPE superfamily"/>
    <property type="match status" value="1"/>
</dbReference>
<feature type="compositionally biased region" description="Polar residues" evidence="1">
    <location>
        <begin position="1"/>
        <end position="13"/>
    </location>
</feature>
<evidence type="ECO:0000259" key="2">
    <source>
        <dbReference type="Pfam" id="PF25547"/>
    </source>
</evidence>
<evidence type="ECO:0000313" key="4">
    <source>
        <dbReference type="Proteomes" id="UP000239352"/>
    </source>
</evidence>
<comment type="caution">
    <text evidence="3">The sequence shown here is derived from an EMBL/GenBank/DDBJ whole genome shotgun (WGS) entry which is preliminary data.</text>
</comment>
<gene>
    <name evidence="3" type="ORF">CEP50_16865</name>
</gene>